<dbReference type="VEuPathDB" id="FungiDB:BO97DRAFT_440549"/>
<organism evidence="2 3">
    <name type="scientific">Aspergillus homomorphus (strain CBS 101889)</name>
    <dbReference type="NCBI Taxonomy" id="1450537"/>
    <lineage>
        <taxon>Eukaryota</taxon>
        <taxon>Fungi</taxon>
        <taxon>Dikarya</taxon>
        <taxon>Ascomycota</taxon>
        <taxon>Pezizomycotina</taxon>
        <taxon>Eurotiomycetes</taxon>
        <taxon>Eurotiomycetidae</taxon>
        <taxon>Eurotiales</taxon>
        <taxon>Aspergillaceae</taxon>
        <taxon>Aspergillus</taxon>
        <taxon>Aspergillus subgen. Circumdati</taxon>
    </lineage>
</organism>
<dbReference type="OrthoDB" id="5403747at2759"/>
<dbReference type="Proteomes" id="UP000248961">
    <property type="component" value="Unassembled WGS sequence"/>
</dbReference>
<gene>
    <name evidence="2" type="ORF">BO97DRAFT_440549</name>
</gene>
<sequence>MAAKGAPKPEGLFGLTLSEAKMIILGQICTDSSGKVDHDKLAIKGGYKNGASAYTVYRNAKRKLEELQFEESGTVNGGASSAATTPLKTPTRRKRAKAVDATPDDTPATPATPSGPGPVQADVAVTPKPKRVRKTPTKKAATPKVVPKAEELDSDGGSTMKLDSSPVVEPTTDKENHAVLKGLKRELSVEPDHNEENLTSHGRVPKKHLTASDEEVAMAVLDVGAEMDALDTAQVPVKTEE</sequence>
<dbReference type="GeneID" id="37202376"/>
<reference evidence="2 3" key="1">
    <citation type="submission" date="2018-02" db="EMBL/GenBank/DDBJ databases">
        <title>The genomes of Aspergillus section Nigri reveals drivers in fungal speciation.</title>
        <authorList>
            <consortium name="DOE Joint Genome Institute"/>
            <person name="Vesth T.C."/>
            <person name="Nybo J."/>
            <person name="Theobald S."/>
            <person name="Brandl J."/>
            <person name="Frisvad J.C."/>
            <person name="Nielsen K.F."/>
            <person name="Lyhne E.K."/>
            <person name="Kogle M.E."/>
            <person name="Kuo A."/>
            <person name="Riley R."/>
            <person name="Clum A."/>
            <person name="Nolan M."/>
            <person name="Lipzen A."/>
            <person name="Salamov A."/>
            <person name="Henrissat B."/>
            <person name="Wiebenga A."/>
            <person name="De vries R.P."/>
            <person name="Grigoriev I.V."/>
            <person name="Mortensen U.H."/>
            <person name="Andersen M.R."/>
            <person name="Baker S.E."/>
        </authorList>
    </citation>
    <scope>NUCLEOTIDE SEQUENCE [LARGE SCALE GENOMIC DNA]</scope>
    <source>
        <strain evidence="2 3">CBS 101889</strain>
    </source>
</reference>
<evidence type="ECO:0000313" key="3">
    <source>
        <dbReference type="Proteomes" id="UP000248961"/>
    </source>
</evidence>
<keyword evidence="3" id="KW-1185">Reference proteome</keyword>
<feature type="compositionally biased region" description="Low complexity" evidence="1">
    <location>
        <begin position="100"/>
        <end position="112"/>
    </location>
</feature>
<feature type="compositionally biased region" description="Basic residues" evidence="1">
    <location>
        <begin position="128"/>
        <end position="137"/>
    </location>
</feature>
<feature type="compositionally biased region" description="Basic and acidic residues" evidence="1">
    <location>
        <begin position="171"/>
        <end position="198"/>
    </location>
</feature>
<dbReference type="AlphaFoldDB" id="A0A395I7N3"/>
<accession>A0A395I7N3</accession>
<dbReference type="RefSeq" id="XP_025555109.1">
    <property type="nucleotide sequence ID" value="XM_025698087.1"/>
</dbReference>
<dbReference type="STRING" id="1450537.A0A395I7N3"/>
<name>A0A395I7N3_ASPHC</name>
<evidence type="ECO:0000313" key="2">
    <source>
        <dbReference type="EMBL" id="RAL15955.1"/>
    </source>
</evidence>
<dbReference type="EMBL" id="KZ824270">
    <property type="protein sequence ID" value="RAL15955.1"/>
    <property type="molecule type" value="Genomic_DNA"/>
</dbReference>
<feature type="compositionally biased region" description="Polar residues" evidence="1">
    <location>
        <begin position="71"/>
        <end position="81"/>
    </location>
</feature>
<protein>
    <recommendedName>
        <fullName evidence="4">Histone h1.3</fullName>
    </recommendedName>
</protein>
<evidence type="ECO:0008006" key="4">
    <source>
        <dbReference type="Google" id="ProtNLM"/>
    </source>
</evidence>
<proteinExistence type="predicted"/>
<evidence type="ECO:0000256" key="1">
    <source>
        <dbReference type="SAM" id="MobiDB-lite"/>
    </source>
</evidence>
<feature type="region of interest" description="Disordered" evidence="1">
    <location>
        <begin position="69"/>
        <end position="208"/>
    </location>
</feature>